<dbReference type="EC" id="2.7.7.19" evidence="7"/>
<dbReference type="GO" id="GO:0005524">
    <property type="term" value="F:ATP binding"/>
    <property type="evidence" value="ECO:0007669"/>
    <property type="project" value="UniProtKB-UniRule"/>
</dbReference>
<comment type="function">
    <text evidence="7">Adds poly(A) tail to the 3' end of many RNAs, which usually targets these RNAs for decay. Plays a significant role in the global control of gene expression, through influencing the rate of transcript degradation, and in the general RNA quality control.</text>
</comment>
<dbReference type="InterPro" id="IPR010206">
    <property type="entry name" value="PolA_pol_I"/>
</dbReference>
<keyword evidence="6 7" id="KW-0804">Transcription</keyword>
<dbReference type="GO" id="GO:0043633">
    <property type="term" value="P:polyadenylation-dependent RNA catabolic process"/>
    <property type="evidence" value="ECO:0007669"/>
    <property type="project" value="InterPro"/>
</dbReference>
<dbReference type="CDD" id="cd05398">
    <property type="entry name" value="NT_ClassII-CCAase"/>
    <property type="match status" value="1"/>
</dbReference>
<feature type="active site" evidence="7">
    <location>
        <position position="58"/>
    </location>
</feature>
<dbReference type="Gene3D" id="1.10.3090.10">
    <property type="entry name" value="cca-adding enzyme, domain 2"/>
    <property type="match status" value="1"/>
</dbReference>
<name>A0AAE7C374_9PAST</name>
<keyword evidence="5 7" id="KW-0694">RNA-binding</keyword>
<dbReference type="InterPro" id="IPR025866">
    <property type="entry name" value="PolyA_pol_arg_C_dom"/>
</dbReference>
<comment type="catalytic activity">
    <reaction evidence="7">
        <text>RNA(n) + ATP = RNA(n)-3'-adenine ribonucleotide + diphosphate</text>
        <dbReference type="Rhea" id="RHEA:11332"/>
        <dbReference type="Rhea" id="RHEA-COMP:14527"/>
        <dbReference type="Rhea" id="RHEA-COMP:17347"/>
        <dbReference type="ChEBI" id="CHEBI:30616"/>
        <dbReference type="ChEBI" id="CHEBI:33019"/>
        <dbReference type="ChEBI" id="CHEBI:140395"/>
        <dbReference type="ChEBI" id="CHEBI:173115"/>
        <dbReference type="EC" id="2.7.7.19"/>
    </reaction>
</comment>
<dbReference type="GO" id="GO:0006397">
    <property type="term" value="P:mRNA processing"/>
    <property type="evidence" value="ECO:0007669"/>
    <property type="project" value="UniProtKB-KW"/>
</dbReference>
<evidence type="ECO:0000313" key="13">
    <source>
        <dbReference type="EMBL" id="QIM65834.1"/>
    </source>
</evidence>
<dbReference type="EMBL" id="CP015029">
    <property type="protein sequence ID" value="QIM65834.1"/>
    <property type="molecule type" value="Genomic_DNA"/>
</dbReference>
<dbReference type="SUPFAM" id="SSF81301">
    <property type="entry name" value="Nucleotidyltransferase"/>
    <property type="match status" value="1"/>
</dbReference>
<keyword evidence="1 7" id="KW-0507">mRNA processing</keyword>
<dbReference type="AlphaFoldDB" id="A0AAE7C374"/>
<evidence type="ECO:0000259" key="12">
    <source>
        <dbReference type="Pfam" id="PF12627"/>
    </source>
</evidence>
<feature type="domain" description="tRNA nucleotidyltransferase/poly(A) polymerase RNA and SrmB- binding" evidence="12">
    <location>
        <begin position="198"/>
        <end position="255"/>
    </location>
</feature>
<evidence type="ECO:0000259" key="11">
    <source>
        <dbReference type="Pfam" id="PF12626"/>
    </source>
</evidence>
<protein>
    <recommendedName>
        <fullName evidence="7">Poly(A) polymerase I</fullName>
        <shortName evidence="7">PAP I</shortName>
        <ecNumber evidence="7">2.7.7.19</ecNumber>
    </recommendedName>
</protein>
<dbReference type="Pfam" id="PF01743">
    <property type="entry name" value="PolyA_pol"/>
    <property type="match status" value="1"/>
</dbReference>
<evidence type="ECO:0000256" key="5">
    <source>
        <dbReference type="ARBA" id="ARBA00022884"/>
    </source>
</evidence>
<dbReference type="GO" id="GO:0003723">
    <property type="term" value="F:RNA binding"/>
    <property type="evidence" value="ECO:0007669"/>
    <property type="project" value="UniProtKB-UniRule"/>
</dbReference>
<organism evidence="13 14">
    <name type="scientific">Frederiksenia canicola</name>
    <dbReference type="NCBI Taxonomy" id="123824"/>
    <lineage>
        <taxon>Bacteria</taxon>
        <taxon>Pseudomonadati</taxon>
        <taxon>Pseudomonadota</taxon>
        <taxon>Gammaproteobacteria</taxon>
        <taxon>Pasteurellales</taxon>
        <taxon>Pasteurellaceae</taxon>
        <taxon>Frederiksenia</taxon>
    </lineage>
</organism>
<gene>
    <name evidence="7" type="primary">pcnB</name>
    <name evidence="13" type="ORF">A4G17_06245</name>
</gene>
<dbReference type="SUPFAM" id="SSF81891">
    <property type="entry name" value="Poly A polymerase C-terminal region-like"/>
    <property type="match status" value="1"/>
</dbReference>
<evidence type="ECO:0000256" key="7">
    <source>
        <dbReference type="HAMAP-Rule" id="MF_00957"/>
    </source>
</evidence>
<dbReference type="Pfam" id="PF12627">
    <property type="entry name" value="PolyA_pol_RNAbd"/>
    <property type="match status" value="1"/>
</dbReference>
<dbReference type="KEGG" id="fcl:A4G17_06245"/>
<feature type="domain" description="Polymerase A arginine-rich C-terminal" evidence="11">
    <location>
        <begin position="314"/>
        <end position="436"/>
    </location>
</feature>
<dbReference type="InterPro" id="IPR052191">
    <property type="entry name" value="tRNA_ntf/polyA_polymerase_I"/>
</dbReference>
<evidence type="ECO:0000256" key="8">
    <source>
        <dbReference type="RuleBase" id="RU003953"/>
    </source>
</evidence>
<dbReference type="NCBIfam" id="TIGR01942">
    <property type="entry name" value="pcnB"/>
    <property type="match status" value="1"/>
</dbReference>
<dbReference type="InterPro" id="IPR032828">
    <property type="entry name" value="PolyA_RNA-bd"/>
</dbReference>
<evidence type="ECO:0000256" key="4">
    <source>
        <dbReference type="ARBA" id="ARBA00022840"/>
    </source>
</evidence>
<feature type="region of interest" description="Disordered" evidence="9">
    <location>
        <begin position="417"/>
        <end position="452"/>
    </location>
</feature>
<feature type="compositionally biased region" description="Basic residues" evidence="9">
    <location>
        <begin position="428"/>
        <end position="443"/>
    </location>
</feature>
<evidence type="ECO:0000256" key="1">
    <source>
        <dbReference type="ARBA" id="ARBA00022664"/>
    </source>
</evidence>
<dbReference type="InterPro" id="IPR043519">
    <property type="entry name" value="NT_sf"/>
</dbReference>
<evidence type="ECO:0000313" key="14">
    <source>
        <dbReference type="Proteomes" id="UP000502287"/>
    </source>
</evidence>
<keyword evidence="4 7" id="KW-0067">ATP-binding</keyword>
<dbReference type="Proteomes" id="UP000502287">
    <property type="component" value="Chromosome"/>
</dbReference>
<dbReference type="GO" id="GO:1990817">
    <property type="term" value="F:poly(A) RNA polymerase activity"/>
    <property type="evidence" value="ECO:0007669"/>
    <property type="project" value="UniProtKB-UniRule"/>
</dbReference>
<keyword evidence="3 7" id="KW-0547">Nucleotide-binding</keyword>
<feature type="domain" description="Poly A polymerase head" evidence="10">
    <location>
        <begin position="38"/>
        <end position="169"/>
    </location>
</feature>
<comment type="similarity">
    <text evidence="7 8">Belongs to the tRNA nucleotidyltransferase/poly(A) polymerase family.</text>
</comment>
<dbReference type="Pfam" id="PF12626">
    <property type="entry name" value="PolyA_pol_arg_C"/>
    <property type="match status" value="1"/>
</dbReference>
<evidence type="ECO:0000256" key="6">
    <source>
        <dbReference type="ARBA" id="ARBA00023163"/>
    </source>
</evidence>
<dbReference type="Gene3D" id="3.30.460.10">
    <property type="entry name" value="Beta Polymerase, domain 2"/>
    <property type="match status" value="1"/>
</dbReference>
<dbReference type="HAMAP" id="MF_00957">
    <property type="entry name" value="PolyA_pol"/>
    <property type="match status" value="1"/>
</dbReference>
<evidence type="ECO:0000256" key="9">
    <source>
        <dbReference type="SAM" id="MobiDB-lite"/>
    </source>
</evidence>
<dbReference type="PANTHER" id="PTHR43051:SF1">
    <property type="entry name" value="POLYNUCLEOTIDE ADENYLYLTRANSFERASE FAMILY PROTEIN"/>
    <property type="match status" value="1"/>
</dbReference>
<feature type="active site" evidence="7">
    <location>
        <position position="56"/>
    </location>
</feature>
<dbReference type="InterPro" id="IPR002646">
    <property type="entry name" value="PolA_pol_head_dom"/>
</dbReference>
<evidence type="ECO:0000256" key="2">
    <source>
        <dbReference type="ARBA" id="ARBA00022679"/>
    </source>
</evidence>
<dbReference type="PANTHER" id="PTHR43051">
    <property type="entry name" value="POLYNUCLEOTIDE ADENYLYLTRANSFERASE FAMILY PROTEIN"/>
    <property type="match status" value="1"/>
</dbReference>
<proteinExistence type="inferred from homology"/>
<evidence type="ECO:0000259" key="10">
    <source>
        <dbReference type="Pfam" id="PF01743"/>
    </source>
</evidence>
<evidence type="ECO:0000256" key="3">
    <source>
        <dbReference type="ARBA" id="ARBA00022741"/>
    </source>
</evidence>
<keyword evidence="2 7" id="KW-0808">Transferase</keyword>
<feature type="active site" evidence="7">
    <location>
        <position position="138"/>
    </location>
</feature>
<sequence length="452" mass="52182">MKHKKYSVSASQYGISPKDFPSNAIAIVNKLHKNGYEAYMVGGCVRDLLLGLKAKDFDIATNARPEEIQKIFGRQCRLIGRRFRLAHLVYGREIYEVATFRAGHENSQNEKISKTNDVGMLLRDNVYGTLREDAERRDFSINSLYYDVAHNLIFDFFDGIADLNAGKLRLIGDPVVRYQEDPVRMLRAIRFMAKLDMYLDKACDEPIRTMAHLLGHIPPARLFEESLKLLQSGQGFKTYELLRKYGLFEQLFPVLLPFFTEQNDSNAERMLAKALTSTDDRIRDNLRVNPAFLFAALLWYPLREKIDELKNEGGLNTFDAMALAANDILAESCKAVALHRRYTAVIRDIWALQFQFPKRTGKRPQQTLEHIKFRAGFDLLVMRAEIEGGDLVELSAWWHEYQFSNDAQRQELLKSVKPLPTFRDEQPKKKRKPRRRFHRKKKSAASATVGEN</sequence>
<reference evidence="13 14" key="1">
    <citation type="submission" date="2016-03" db="EMBL/GenBank/DDBJ databases">
        <authorList>
            <person name="Hansen M.J."/>
            <person name="Bojesen A.M."/>
            <person name="Planet P."/>
        </authorList>
    </citation>
    <scope>NUCLEOTIDE SEQUENCE [LARGE SCALE GENOMIC DNA]</scope>
    <source>
        <strain evidence="13 14">HPA 21</strain>
    </source>
</reference>
<accession>A0AAE7C374</accession>